<dbReference type="OrthoDB" id="9770238at2"/>
<dbReference type="Gene3D" id="1.10.10.630">
    <property type="entry name" value="DnaD domain-like"/>
    <property type="match status" value="1"/>
</dbReference>
<dbReference type="Pfam" id="PF21984">
    <property type="entry name" value="DnaD_N"/>
    <property type="match status" value="1"/>
</dbReference>
<dbReference type="RefSeq" id="WP_077276538.1">
    <property type="nucleotide sequence ID" value="NZ_CP019609.1"/>
</dbReference>
<dbReference type="PANTHER" id="PTHR37293">
    <property type="entry name" value="PHAGE REPLICATION PROTEIN-RELATED"/>
    <property type="match status" value="1"/>
</dbReference>
<comment type="similarity">
    <text evidence="1">Belongs to the DnaB/DnaD family.</text>
</comment>
<dbReference type="Proteomes" id="UP000188246">
    <property type="component" value="Chromosome"/>
</dbReference>
<proteinExistence type="inferred from homology"/>
<gene>
    <name evidence="4" type="ORF">BW732_09605</name>
</gene>
<dbReference type="InterPro" id="IPR053162">
    <property type="entry name" value="DnaD"/>
</dbReference>
<evidence type="ECO:0000313" key="5">
    <source>
        <dbReference type="Proteomes" id="UP000188246"/>
    </source>
</evidence>
<dbReference type="SUPFAM" id="SSF158499">
    <property type="entry name" value="DnaD domain-like"/>
    <property type="match status" value="1"/>
</dbReference>
<dbReference type="InterPro" id="IPR034829">
    <property type="entry name" value="DnaD-like_sf"/>
</dbReference>
<organism evidence="4 5">
    <name type="scientific">Vagococcus penaei</name>
    <dbReference type="NCBI Taxonomy" id="633807"/>
    <lineage>
        <taxon>Bacteria</taxon>
        <taxon>Bacillati</taxon>
        <taxon>Bacillota</taxon>
        <taxon>Bacilli</taxon>
        <taxon>Lactobacillales</taxon>
        <taxon>Enterococcaceae</taxon>
        <taxon>Vagococcus</taxon>
    </lineage>
</organism>
<reference evidence="4 5" key="1">
    <citation type="journal article" date="2010" name="Int. J. Syst. Evol. Microbiol.">
        <title>Vagococcus penaei sp. nov., isolated from spoilage microbiota of cooked shrimp (Penaeus vannamei).</title>
        <authorList>
            <person name="Jaffres E."/>
            <person name="Prevost H."/>
            <person name="Rossero A."/>
            <person name="Joffraud J.J."/>
            <person name="Dousset X."/>
        </authorList>
    </citation>
    <scope>NUCLEOTIDE SEQUENCE [LARGE SCALE GENOMIC DNA]</scope>
    <source>
        <strain evidence="4 5">CD276</strain>
    </source>
</reference>
<evidence type="ECO:0000259" key="3">
    <source>
        <dbReference type="Pfam" id="PF21984"/>
    </source>
</evidence>
<dbReference type="PANTHER" id="PTHR37293:SF6">
    <property type="entry name" value="DNA REPLICATION PROTEIN DNAD"/>
    <property type="match status" value="1"/>
</dbReference>
<protein>
    <submittedName>
        <fullName evidence="4">Uncharacterized protein</fullName>
    </submittedName>
</protein>
<evidence type="ECO:0000256" key="1">
    <source>
        <dbReference type="ARBA" id="ARBA00093462"/>
    </source>
</evidence>
<dbReference type="KEGG" id="vpi:BW732_09605"/>
<dbReference type="AlphaFoldDB" id="A0A1Q2D7S3"/>
<dbReference type="InterPro" id="IPR053843">
    <property type="entry name" value="DnaD_N"/>
</dbReference>
<dbReference type="Gene3D" id="1.10.10.10">
    <property type="entry name" value="Winged helix-like DNA-binding domain superfamily/Winged helix DNA-binding domain"/>
    <property type="match status" value="1"/>
</dbReference>
<dbReference type="EMBL" id="CP019609">
    <property type="protein sequence ID" value="AQP54458.1"/>
    <property type="molecule type" value="Genomic_DNA"/>
</dbReference>
<name>A0A1Q2D7S3_9ENTE</name>
<accession>A0A1Q2D7S3</accession>
<feature type="domain" description="DnaD N-terminal" evidence="3">
    <location>
        <begin position="16"/>
        <end position="115"/>
    </location>
</feature>
<evidence type="ECO:0000259" key="2">
    <source>
        <dbReference type="Pfam" id="PF07261"/>
    </source>
</evidence>
<dbReference type="InterPro" id="IPR006343">
    <property type="entry name" value="DnaB/C_C"/>
</dbReference>
<feature type="domain" description="DnaB/C C-terminal" evidence="2">
    <location>
        <begin position="129"/>
        <end position="201"/>
    </location>
</feature>
<keyword evidence="5" id="KW-1185">Reference proteome</keyword>
<dbReference type="NCBIfam" id="TIGR01446">
    <property type="entry name" value="DnaD_dom"/>
    <property type="match status" value="1"/>
</dbReference>
<dbReference type="STRING" id="633807.BW732_09605"/>
<dbReference type="InterPro" id="IPR036388">
    <property type="entry name" value="WH-like_DNA-bd_sf"/>
</dbReference>
<dbReference type="Pfam" id="PF07261">
    <property type="entry name" value="DnaB_2"/>
    <property type="match status" value="1"/>
</dbReference>
<evidence type="ECO:0000313" key="4">
    <source>
        <dbReference type="EMBL" id="AQP54458.1"/>
    </source>
</evidence>
<sequence>MEHSMRQLLSYKDTVISNLVLDSYKKIGMTDEELVLFLQLLKYHQKGIDFPDLGEVSQCMGHSVEQLFRLIQSMIDKKYLAIQTTTNGNGQSEDHYDLLLIYDKLLLSLDQEQEETKEQEQEQQVAKLFQMFEKEFGRPLSPMELETINLWLAEDKYRVEMIELALREAVLNQAYSLKYIDRILLSWERKNITSKQQIQQEQKKRLAVVDNQTIHSDKEEKLPHIPMYNWLNPKESR</sequence>